<evidence type="ECO:0000259" key="7">
    <source>
        <dbReference type="Pfam" id="PF25469"/>
    </source>
</evidence>
<dbReference type="PROSITE" id="PS50082">
    <property type="entry name" value="WD_REPEATS_2"/>
    <property type="match status" value="1"/>
</dbReference>
<dbReference type="InterPro" id="IPR001680">
    <property type="entry name" value="WD40_rpt"/>
</dbReference>
<dbReference type="SUPFAM" id="SSF52540">
    <property type="entry name" value="P-loop containing nucleoside triphosphate hydrolases"/>
    <property type="match status" value="1"/>
</dbReference>
<dbReference type="InterPro" id="IPR019775">
    <property type="entry name" value="WD40_repeat_CS"/>
</dbReference>
<dbReference type="InterPro" id="IPR052752">
    <property type="entry name" value="NACHT-WD_repeat"/>
</dbReference>
<feature type="domain" description="NACHT" evidence="6">
    <location>
        <begin position="517"/>
        <end position="677"/>
    </location>
</feature>
<feature type="repeat" description="WD" evidence="3">
    <location>
        <begin position="1032"/>
        <end position="1073"/>
    </location>
</feature>
<feature type="compositionally biased region" description="Polar residues" evidence="5">
    <location>
        <begin position="196"/>
        <end position="207"/>
    </location>
</feature>
<dbReference type="Pfam" id="PF05729">
    <property type="entry name" value="NACHT"/>
    <property type="match status" value="1"/>
</dbReference>
<evidence type="ECO:0000256" key="2">
    <source>
        <dbReference type="ARBA" id="ARBA00022737"/>
    </source>
</evidence>
<comment type="caution">
    <text evidence="8">The sequence shown here is derived from an EMBL/GenBank/DDBJ whole genome shotgun (WGS) entry which is preliminary data.</text>
</comment>
<evidence type="ECO:0000313" key="9">
    <source>
        <dbReference type="Proteomes" id="UP000465112"/>
    </source>
</evidence>
<feature type="compositionally biased region" description="Basic and acidic residues" evidence="5">
    <location>
        <begin position="31"/>
        <end position="44"/>
    </location>
</feature>
<dbReference type="PANTHER" id="PTHR19871:SF43">
    <property type="entry name" value="SI:CH211-212K18.6"/>
    <property type="match status" value="1"/>
</dbReference>
<keyword evidence="2" id="KW-0677">Repeat</keyword>
<feature type="region of interest" description="Disordered" evidence="5">
    <location>
        <begin position="187"/>
        <end position="207"/>
    </location>
</feature>
<evidence type="ECO:0000313" key="8">
    <source>
        <dbReference type="EMBL" id="KAF1380326.1"/>
    </source>
</evidence>
<evidence type="ECO:0000256" key="1">
    <source>
        <dbReference type="ARBA" id="ARBA00022574"/>
    </source>
</evidence>
<accession>A0A6A5ECL5</accession>
<feature type="compositionally biased region" description="Polar residues" evidence="5">
    <location>
        <begin position="46"/>
        <end position="57"/>
    </location>
</feature>
<gene>
    <name evidence="8" type="ORF">PFLUV_G00162490</name>
</gene>
<dbReference type="EMBL" id="VHII01000014">
    <property type="protein sequence ID" value="KAF1380326.1"/>
    <property type="molecule type" value="Genomic_DNA"/>
</dbReference>
<dbReference type="InterPro" id="IPR015943">
    <property type="entry name" value="WD40/YVTN_repeat-like_dom_sf"/>
</dbReference>
<dbReference type="PANTHER" id="PTHR19871">
    <property type="entry name" value="BETA TRANSDUCIN-RELATED PROTEIN"/>
    <property type="match status" value="1"/>
</dbReference>
<dbReference type="InterPro" id="IPR007111">
    <property type="entry name" value="NACHT_NTPase"/>
</dbReference>
<keyword evidence="1 3" id="KW-0853">WD repeat</keyword>
<evidence type="ECO:0000256" key="3">
    <source>
        <dbReference type="PROSITE-ProRule" id="PRU00221"/>
    </source>
</evidence>
<name>A0A6A5ECL5_PERFL</name>
<dbReference type="SUPFAM" id="SSF50998">
    <property type="entry name" value="Quinoprotein alcohol dehydrogenase-like"/>
    <property type="match status" value="1"/>
</dbReference>
<dbReference type="InterPro" id="IPR011044">
    <property type="entry name" value="Quino_amine_DH_bsu"/>
</dbReference>
<feature type="coiled-coil region" evidence="4">
    <location>
        <begin position="1536"/>
        <end position="1570"/>
    </location>
</feature>
<dbReference type="PROSITE" id="PS50294">
    <property type="entry name" value="WD_REPEATS_REGION"/>
    <property type="match status" value="1"/>
</dbReference>
<dbReference type="PROSITE" id="PS00678">
    <property type="entry name" value="WD_REPEATS_1"/>
    <property type="match status" value="1"/>
</dbReference>
<feature type="region of interest" description="Disordered" evidence="5">
    <location>
        <begin position="1782"/>
        <end position="1802"/>
    </location>
</feature>
<evidence type="ECO:0000259" key="6">
    <source>
        <dbReference type="Pfam" id="PF05729"/>
    </source>
</evidence>
<protein>
    <submittedName>
        <fullName evidence="8">Uncharacterized protein</fullName>
    </submittedName>
</protein>
<feature type="region of interest" description="Disordered" evidence="5">
    <location>
        <begin position="1"/>
        <end position="63"/>
    </location>
</feature>
<feature type="compositionally biased region" description="Basic and acidic residues" evidence="5">
    <location>
        <begin position="1"/>
        <end position="24"/>
    </location>
</feature>
<dbReference type="InterPro" id="IPR027417">
    <property type="entry name" value="P-loop_NTPase"/>
</dbReference>
<dbReference type="InterPro" id="IPR057588">
    <property type="entry name" value="NWD1/2-like_WH"/>
</dbReference>
<keyword evidence="9" id="KW-1185">Reference proteome</keyword>
<dbReference type="Gene3D" id="2.130.10.10">
    <property type="entry name" value="YVTN repeat-like/Quinoprotein amine dehydrogenase"/>
    <property type="match status" value="3"/>
</dbReference>
<dbReference type="Pfam" id="PF25469">
    <property type="entry name" value="WHD_NWD1"/>
    <property type="match status" value="1"/>
</dbReference>
<dbReference type="Gene3D" id="3.40.50.300">
    <property type="entry name" value="P-loop containing nucleotide triphosphate hydrolases"/>
    <property type="match status" value="1"/>
</dbReference>
<reference evidence="8 9" key="1">
    <citation type="submission" date="2019-06" db="EMBL/GenBank/DDBJ databases">
        <title>A chromosome-scale genome assembly of the European perch, Perca fluviatilis.</title>
        <authorList>
            <person name="Roques C."/>
            <person name="Zahm M."/>
            <person name="Cabau C."/>
            <person name="Klopp C."/>
            <person name="Bouchez O."/>
            <person name="Donnadieu C."/>
            <person name="Kuhl H."/>
            <person name="Gislard M."/>
            <person name="Guendouz S."/>
            <person name="Journot L."/>
            <person name="Haffray P."/>
            <person name="Bestin A."/>
            <person name="Morvezen R."/>
            <person name="Feron R."/>
            <person name="Wen M."/>
            <person name="Jouanno E."/>
            <person name="Herpin A."/>
            <person name="Schartl M."/>
            <person name="Postlethwait J."/>
            <person name="Schaerlinger B."/>
            <person name="Chardard D."/>
            <person name="Lecocq T."/>
            <person name="Poncet C."/>
            <person name="Jaffrelo L."/>
            <person name="Lampietro C."/>
            <person name="Guiguen Y."/>
        </authorList>
    </citation>
    <scope>NUCLEOTIDE SEQUENCE [LARGE SCALE GENOMIC DNA]</scope>
    <source>
        <tissue evidence="8">Blood</tissue>
    </source>
</reference>
<dbReference type="InterPro" id="IPR011047">
    <property type="entry name" value="Quinoprotein_ADH-like_sf"/>
</dbReference>
<evidence type="ECO:0000256" key="4">
    <source>
        <dbReference type="SAM" id="Coils"/>
    </source>
</evidence>
<sequence>MEALRGEDEGEEKREGTDKDRETDSGSSVRSNKDDVDKGSDDKLPVTNTLCDTTTSEVQRKEEPPFLVEEKRFMVYICGGYKDTVAERSALMENVYPRLYLYCKQRGYDFSMVDLRLGVGSPVAERHNTVELHVENLQRCQETQGPNFILFVGQKNEVQSLPSTITREAFEAIVRVVEKYRQQASKNKPVEDFPASGSQSSIATDSSSGSFVQDSIHGNYLIFGEQAKVSGLLSQSSCNSFSGGEEARLSPVGARSPGDLDEDLTLLQMCYRLDRNCLPPVYRLLPISSHHSDMLSMDMERRKQAMKDWSATCRRLWAILQRSADEAVGQEEASLLLRTVLDWEVETALQSVKDTPPEEHCHCYKRLIPDLYNNLKNKHAAQYTDLQEGRAQLDPVLSTAHQQFIDRLHEKLRHTNIYERNVGWGPKGLKHNRSHQFYIERISSHFQRTVINSLNKVMKATKTQGPFDTVRREAVRVQIQGDIQRHIYYGLHLGKGFTLRRAFLADVKKAVEQSKTRPILLLGPPGWGKSTTMAAVAHLAPSWLPGGLKVLVHFVGFTGESRNIRLVLQSLCVQLAEAYCTHTQLSEGLHQLINEFHSLLGLVGAERPLMVLLDGLDELSEEHGADLSWISTPLPPNVYLILSATTDSHCTHTVQSAHPTVLSLPPLSPDDITAALETKLQTDQRCLQEQQWQLLIQACLSCPCPLYLEAAYSESMLWTSYSPQASISLPASLGGLYLTVLARLERELGRQLVRRAASLISISRWGVTEEELLDLLAQDGKVLQEVTSCHSSSDHTRVPYVLWSRLKRDLGHHLTEVRTDGTWVYRWTHSELRRVCMKHYLKTDDSLMAVHADYANYYRYKSQHTHIFQPLAWTLDEDGEGMSKSYRFNLRKLHGLPHHLVRSSQILLFLSECIFNYEFLLHKAWGLSVLDIEEDLKKAVLPDKELVDVKVLSGALEMSRAVLLQDPCQLASQLMGRLGQIVIEDRPVAKGDPLKFSYLHALLSQCRQSSLPVLLPSSTCLLPPGDLQHTLLAGHLTNVTALGEGQRGPLAVTSESDGRLRFWDLEQRRIIRSLDAVGGIVGDSITLGLDDRMLIVRMGQSLQVREVESGQVVYSENDSVDVPIVTTTCEGQLLVVFYDGSHRVKVFDLASSCSLLHCADISMEREAIHKNRSILLSNNSIRDYVLFAYRSCDEAAVFSARGGAVLSVLSVQHGAASIQAVDMTEDYLLLFCRFPYKRGSEIIQIKLFSTVSFLYLRSILGCSQDCISQVTVNRAGTHVVAFCPFPRTGITELVTWNLETEDHKHITRCPTVLTKGLCFDLHFCLGVCSGEKYLRLWDLTSRISDRALSYNIYKLRSEGTEEVIPMGKTQRYAVCRSIRAGTVYVWNLTRRRFACRPVRVEHGLYSSTDVVLAHDFKLYIFTDRSRNSSIDAASCPFQTLLVYDLIKRSYVRRQTGITVNSCPQHKYCVLGNGRTLLGLSETRDHLILWDLDSGTIKHEIKPSHRESLLCSCPVQDLQPNVTPRREKTLMPWDIRTESQSAKKRRLEREAQREREAKRRLEREKYNLIDQYLLSGDEQVVVCSYFAHHLNVFSVVSQEHLHSLGEKTSLLSLHTAAITYTGSHLVLTSYNHEHRTPHITLWDLHTGAVRKRLGNEAGVCCVAITDNAERVVFGVRGSNKLKVWHPFKRNYRSICGYGNLMIEYSSKLHLTEGGTRAILLSGQLSLWDLEAGSVLSVLSLDAHVRCMKLLLGCQTSVLLGLSHSPALISVRLTSSTVSSETQVSQHGDLFGESSSSEEEEVNL</sequence>
<dbReference type="Proteomes" id="UP000465112">
    <property type="component" value="Chromosome 14"/>
</dbReference>
<organism evidence="8 9">
    <name type="scientific">Perca fluviatilis</name>
    <name type="common">European perch</name>
    <dbReference type="NCBI Taxonomy" id="8168"/>
    <lineage>
        <taxon>Eukaryota</taxon>
        <taxon>Metazoa</taxon>
        <taxon>Chordata</taxon>
        <taxon>Craniata</taxon>
        <taxon>Vertebrata</taxon>
        <taxon>Euteleostomi</taxon>
        <taxon>Actinopterygii</taxon>
        <taxon>Neopterygii</taxon>
        <taxon>Teleostei</taxon>
        <taxon>Neoteleostei</taxon>
        <taxon>Acanthomorphata</taxon>
        <taxon>Eupercaria</taxon>
        <taxon>Perciformes</taxon>
        <taxon>Percoidei</taxon>
        <taxon>Percidae</taxon>
        <taxon>Percinae</taxon>
        <taxon>Perca</taxon>
    </lineage>
</organism>
<feature type="domain" description="NWD1/2-like winged helix-turn-helix" evidence="7">
    <location>
        <begin position="741"/>
        <end position="847"/>
    </location>
</feature>
<dbReference type="SUPFAM" id="SSF50969">
    <property type="entry name" value="YVTN repeat-like/Quinoprotein amine dehydrogenase"/>
    <property type="match status" value="1"/>
</dbReference>
<keyword evidence="4" id="KW-0175">Coiled coil</keyword>
<evidence type="ECO:0000256" key="5">
    <source>
        <dbReference type="SAM" id="MobiDB-lite"/>
    </source>
</evidence>
<proteinExistence type="predicted"/>